<dbReference type="PANTHER" id="PTHR19959">
    <property type="entry name" value="KINESIN LIGHT CHAIN"/>
    <property type="match status" value="1"/>
</dbReference>
<feature type="compositionally biased region" description="Polar residues" evidence="1">
    <location>
        <begin position="585"/>
        <end position="594"/>
    </location>
</feature>
<dbReference type="EMBL" id="KN880506">
    <property type="protein sequence ID" value="KIY68287.1"/>
    <property type="molecule type" value="Genomic_DNA"/>
</dbReference>
<evidence type="ECO:0000313" key="4">
    <source>
        <dbReference type="Proteomes" id="UP000054007"/>
    </source>
</evidence>
<dbReference type="Gene3D" id="1.25.40.10">
    <property type="entry name" value="Tetratricopeptide repeat domain"/>
    <property type="match status" value="2"/>
</dbReference>
<dbReference type="Proteomes" id="UP000054007">
    <property type="component" value="Unassembled WGS sequence"/>
</dbReference>
<accession>A0A0D7BCP2</accession>
<feature type="region of interest" description="Disordered" evidence="1">
    <location>
        <begin position="1"/>
        <end position="47"/>
    </location>
</feature>
<keyword evidence="4" id="KW-1185">Reference proteome</keyword>
<dbReference type="InterPro" id="IPR024983">
    <property type="entry name" value="CHAT_dom"/>
</dbReference>
<dbReference type="OrthoDB" id="9991317at2759"/>
<evidence type="ECO:0000256" key="1">
    <source>
        <dbReference type="SAM" id="MobiDB-lite"/>
    </source>
</evidence>
<dbReference type="PANTHER" id="PTHR19959:SF119">
    <property type="entry name" value="FUNGAL LIPASE-LIKE DOMAIN-CONTAINING PROTEIN"/>
    <property type="match status" value="1"/>
</dbReference>
<feature type="compositionally biased region" description="Polar residues" evidence="1">
    <location>
        <begin position="37"/>
        <end position="47"/>
    </location>
</feature>
<gene>
    <name evidence="3" type="ORF">CYLTODRAFT_443476</name>
</gene>
<proteinExistence type="predicted"/>
<dbReference type="SUPFAM" id="SSF81901">
    <property type="entry name" value="HCP-like"/>
    <property type="match status" value="1"/>
</dbReference>
<evidence type="ECO:0000259" key="2">
    <source>
        <dbReference type="Pfam" id="PF12770"/>
    </source>
</evidence>
<dbReference type="InterPro" id="IPR011990">
    <property type="entry name" value="TPR-like_helical_dom_sf"/>
</dbReference>
<dbReference type="STRING" id="1314674.A0A0D7BCP2"/>
<sequence length="1602" mass="176229">MSGFIAVGTPAGRGGRPEGGKRGNLTTGRNPPYHKFPSSSEEQSAQVNNRLQRAHLDPQPTAFDFTTGFVPFEKWLRLSHESTLEVEPYESLAATTRLDLMESAGPIDMGIRTELDPFFIAAPPTNTDPSTYAEFADTPHAQGAYPFEEDKIPSTIVDGEKIRSPTFGHALAYPKVVFVSVPSGVSVYNADHPVSTPAHRNIAGGDRVWEEGVVNSSFRFGWPHDLREALLAMNGATEHANSTVGAYERSSLLLLAKLYRRVAPFLYDPMAAFVLEFADTQPRILEEEFNEKGYPGYIKTIRDLRGCQSHLPLMFPQNGDGSPISLYLASLRAIAYHPPGSSGHRLGWAADCSMRVPSSLALGGAIFEAIRPVLLQGRSAREPDAVMDDNFRRVFAACCLDPSLLVEQFSLANDYREQRGDFKLQAYNADAVPLLHRLVVSPRSAFDTSTIINHFHRCRLTPDLFWKAHLFGVAVLRAIYNDNTPGSFDFAKYLEERRQSYYRHLRKTAASLEPPAEVAGWIVLQDKDLENAMAVMEAEMDSAHSGRDRYDRSPMLWWRYGEMPWDTSEIVPGVIAAWEGAQPVPDTSTSQPPSEDTHMDDGPAPAESNSGMVIAVNVYALRFSSRERRGSSLVGGSITFFRPILLQRQVVELTRNGHPSRLYCINKLVRSLAIRFELEGNSADIDEAVTLLRTAAEDIPDGQGDQAAIFTELGNALITRFAHQVAIGDLEEALTLHRCAVEIVLDDPILQARYLSNLGSAFLAGFKAVSELSYLEDAIAAQREAVEIMPQTENDGVASVVDTLGTSLLARFDRQGELRDLEEAITLHTRGVEALPDTNASKPRHLNNLGNSYLTRFKRLGELDDLQKAISLLHRAVDLTPKSSQTGILGSLGNLYLARYHAKGNASDLDQAILYQQRSVDATPSAHPDRAGRLVNLGSSYATRYHSQGRPEDFEEAIALQKSAIEVTPDDNPHKLGRLNNLGVSLLARFDQSGNPKDIEDTISIQEKAVGLTPQGHFERPRILRLLGICYHAQLQSSSQPSEPSFLSASEALREAAHTSGPLTTQFDAATRLRTLYEEFPQFCGPSHNTLDVHQRVVDLLPQVAWVGLSVSRRYEELAEQIGDAVGAATAAALDANDFERALEWFEGGRAVVWNQTLNLRTPLDDLRQAHPKLAERIQEISVKLEQGGTSGDMLPTEEQARDHRLLADQYDKLVDEVRQLPGFNSFLRSRQTHDLYPAASGGPVVCINMHKSRCDALILCSGSVFHVPLPKLSPSIAESMRDKWGRYLGSLGVRNRNYRAGVARDWDDEDSGETLVELWDTVVQPILEFIHEKISLATDKTTSGLPHITWCTTGALAFLPLHAAGRYEDGVEGNAFDSTISSYAPTLASLLVTPRVSDNAVPPRIAIVAQPDTPYATPLSGTIDEANRLAALFAPSTNRLLIGKDGTTRSVLEAMSEYRWIHLACHGTQNTSNPAQSAFLLHDRPLSLEELMKTTSNVGELAFLSACETATGDEHVPDEAVHLTAGMLAAGYRSVVATMWAIGDGVAPVAAEAFYQTLLQEMDAGRGMSVAYALHEAVKKVRDQVGKENFVEWVPFVHYGL</sequence>
<evidence type="ECO:0000313" key="3">
    <source>
        <dbReference type="EMBL" id="KIY68287.1"/>
    </source>
</evidence>
<dbReference type="Pfam" id="PF12770">
    <property type="entry name" value="CHAT"/>
    <property type="match status" value="1"/>
</dbReference>
<feature type="region of interest" description="Disordered" evidence="1">
    <location>
        <begin position="582"/>
        <end position="609"/>
    </location>
</feature>
<reference evidence="3 4" key="1">
    <citation type="journal article" date="2015" name="Fungal Genet. Biol.">
        <title>Evolution of novel wood decay mechanisms in Agaricales revealed by the genome sequences of Fistulina hepatica and Cylindrobasidium torrendii.</title>
        <authorList>
            <person name="Floudas D."/>
            <person name="Held B.W."/>
            <person name="Riley R."/>
            <person name="Nagy L.G."/>
            <person name="Koehler G."/>
            <person name="Ransdell A.S."/>
            <person name="Younus H."/>
            <person name="Chow J."/>
            <person name="Chiniquy J."/>
            <person name="Lipzen A."/>
            <person name="Tritt A."/>
            <person name="Sun H."/>
            <person name="Haridas S."/>
            <person name="LaButti K."/>
            <person name="Ohm R.A."/>
            <person name="Kues U."/>
            <person name="Blanchette R.A."/>
            <person name="Grigoriev I.V."/>
            <person name="Minto R.E."/>
            <person name="Hibbett D.S."/>
        </authorList>
    </citation>
    <scope>NUCLEOTIDE SEQUENCE [LARGE SCALE GENOMIC DNA]</scope>
    <source>
        <strain evidence="3 4">FP15055 ss-10</strain>
    </source>
</reference>
<feature type="domain" description="CHAT" evidence="2">
    <location>
        <begin position="1315"/>
        <end position="1601"/>
    </location>
</feature>
<organism evidence="3 4">
    <name type="scientific">Cylindrobasidium torrendii FP15055 ss-10</name>
    <dbReference type="NCBI Taxonomy" id="1314674"/>
    <lineage>
        <taxon>Eukaryota</taxon>
        <taxon>Fungi</taxon>
        <taxon>Dikarya</taxon>
        <taxon>Basidiomycota</taxon>
        <taxon>Agaricomycotina</taxon>
        <taxon>Agaricomycetes</taxon>
        <taxon>Agaricomycetidae</taxon>
        <taxon>Agaricales</taxon>
        <taxon>Marasmiineae</taxon>
        <taxon>Physalacriaceae</taxon>
        <taxon>Cylindrobasidium</taxon>
    </lineage>
</organism>
<name>A0A0D7BCP2_9AGAR</name>
<protein>
    <recommendedName>
        <fullName evidence="2">CHAT domain-containing protein</fullName>
    </recommendedName>
</protein>